<reference evidence="2 3" key="1">
    <citation type="submission" date="2017-06" db="EMBL/GenBank/DDBJ databases">
        <title>Comparative genomic analysis of Ambrosia Fusariam Clade fungi.</title>
        <authorList>
            <person name="Stajich J.E."/>
            <person name="Carrillo J."/>
            <person name="Kijimoto T."/>
            <person name="Eskalen A."/>
            <person name="O'Donnell K."/>
            <person name="Kasson M."/>
        </authorList>
    </citation>
    <scope>NUCLEOTIDE SEQUENCE [LARGE SCALE GENOMIC DNA]</scope>
    <source>
        <strain evidence="2 3">NRRL62579</strain>
    </source>
</reference>
<evidence type="ECO:0000313" key="3">
    <source>
        <dbReference type="Proteomes" id="UP000287144"/>
    </source>
</evidence>
<dbReference type="EMBL" id="NKCK01000004">
    <property type="protein sequence ID" value="RSM15278.1"/>
    <property type="molecule type" value="Genomic_DNA"/>
</dbReference>
<proteinExistence type="predicted"/>
<feature type="compositionally biased region" description="Basic and acidic residues" evidence="1">
    <location>
        <begin position="189"/>
        <end position="206"/>
    </location>
</feature>
<feature type="compositionally biased region" description="Basic and acidic residues" evidence="1">
    <location>
        <begin position="116"/>
        <end position="140"/>
    </location>
</feature>
<name>A0A428ULV6_9HYPO</name>
<comment type="caution">
    <text evidence="2">The sequence shown here is derived from an EMBL/GenBank/DDBJ whole genome shotgun (WGS) entry which is preliminary data.</text>
</comment>
<feature type="compositionally biased region" description="Basic and acidic residues" evidence="1">
    <location>
        <begin position="15"/>
        <end position="39"/>
    </location>
</feature>
<accession>A0A428ULV6</accession>
<feature type="compositionally biased region" description="Basic residues" evidence="1">
    <location>
        <begin position="141"/>
        <end position="171"/>
    </location>
</feature>
<keyword evidence="3" id="KW-1185">Reference proteome</keyword>
<organism evidence="2 3">
    <name type="scientific">Fusarium oligoseptatum</name>
    <dbReference type="NCBI Taxonomy" id="2604345"/>
    <lineage>
        <taxon>Eukaryota</taxon>
        <taxon>Fungi</taxon>
        <taxon>Dikarya</taxon>
        <taxon>Ascomycota</taxon>
        <taxon>Pezizomycotina</taxon>
        <taxon>Sordariomycetes</taxon>
        <taxon>Hypocreomycetidae</taxon>
        <taxon>Hypocreales</taxon>
        <taxon>Nectriaceae</taxon>
        <taxon>Fusarium</taxon>
        <taxon>Fusarium solani species complex</taxon>
    </lineage>
</organism>
<dbReference type="STRING" id="1325735.A0A428ULV6"/>
<protein>
    <submittedName>
        <fullName evidence="2">Uncharacterized protein</fullName>
    </submittedName>
</protein>
<sequence length="206" mass="22827">MALLEMSLNIQETEATGRKRSHDEFTGESVKVEGSEDKMQTSSQAEGECALPSIAVTGSQSTPQATPDLTEAGSSTPTRKSPSPQTPAKGQTLLKPMVIGSASKSPANPSKRKKLTPAEKEARDKEAAKTEGRTRREGCKAKRKNVRRRLQSKGKNVRRRLQSRKKNVKRRLPSELSRKPRPKLKKAAKAKEREEKETTEGGRKRR</sequence>
<feature type="compositionally biased region" description="Polar residues" evidence="1">
    <location>
        <begin position="56"/>
        <end position="89"/>
    </location>
</feature>
<dbReference type="AlphaFoldDB" id="A0A428ULV6"/>
<feature type="compositionally biased region" description="Basic residues" evidence="1">
    <location>
        <begin position="179"/>
        <end position="188"/>
    </location>
</feature>
<dbReference type="Proteomes" id="UP000287144">
    <property type="component" value="Unassembled WGS sequence"/>
</dbReference>
<evidence type="ECO:0000256" key="1">
    <source>
        <dbReference type="SAM" id="MobiDB-lite"/>
    </source>
</evidence>
<feature type="region of interest" description="Disordered" evidence="1">
    <location>
        <begin position="1"/>
        <end position="206"/>
    </location>
</feature>
<gene>
    <name evidence="2" type="ORF">CEP52_000846</name>
</gene>
<evidence type="ECO:0000313" key="2">
    <source>
        <dbReference type="EMBL" id="RSM15278.1"/>
    </source>
</evidence>